<dbReference type="Pfam" id="PF00076">
    <property type="entry name" value="RRM_1"/>
    <property type="match status" value="2"/>
</dbReference>
<feature type="domain" description="RRM" evidence="4">
    <location>
        <begin position="102"/>
        <end position="180"/>
    </location>
</feature>
<dbReference type="Gene3D" id="3.30.70.330">
    <property type="match status" value="2"/>
</dbReference>
<keyword evidence="2 3" id="KW-0694">RNA-binding</keyword>
<accession>A0A1R2CKG5</accession>
<dbReference type="AlphaFoldDB" id="A0A1R2CKG5"/>
<dbReference type="Proteomes" id="UP000187209">
    <property type="component" value="Unassembled WGS sequence"/>
</dbReference>
<evidence type="ECO:0000259" key="4">
    <source>
        <dbReference type="PROSITE" id="PS50102"/>
    </source>
</evidence>
<evidence type="ECO:0000256" key="2">
    <source>
        <dbReference type="ARBA" id="ARBA00022884"/>
    </source>
</evidence>
<dbReference type="InterPro" id="IPR035979">
    <property type="entry name" value="RBD_domain_sf"/>
</dbReference>
<dbReference type="SMART" id="SM00360">
    <property type="entry name" value="RRM"/>
    <property type="match status" value="2"/>
</dbReference>
<dbReference type="GO" id="GO:0003729">
    <property type="term" value="F:mRNA binding"/>
    <property type="evidence" value="ECO:0007669"/>
    <property type="project" value="TreeGrafter"/>
</dbReference>
<evidence type="ECO:0000313" key="6">
    <source>
        <dbReference type="Proteomes" id="UP000187209"/>
    </source>
</evidence>
<organism evidence="5 6">
    <name type="scientific">Stentor coeruleus</name>
    <dbReference type="NCBI Taxonomy" id="5963"/>
    <lineage>
        <taxon>Eukaryota</taxon>
        <taxon>Sar</taxon>
        <taxon>Alveolata</taxon>
        <taxon>Ciliophora</taxon>
        <taxon>Postciliodesmatophora</taxon>
        <taxon>Heterotrichea</taxon>
        <taxon>Heterotrichida</taxon>
        <taxon>Stentoridae</taxon>
        <taxon>Stentor</taxon>
    </lineage>
</organism>
<dbReference type="EMBL" id="MPUH01000124">
    <property type="protein sequence ID" value="OMJ89514.1"/>
    <property type="molecule type" value="Genomic_DNA"/>
</dbReference>
<dbReference type="SUPFAM" id="SSF54928">
    <property type="entry name" value="RNA-binding domain, RBD"/>
    <property type="match status" value="2"/>
</dbReference>
<dbReference type="PROSITE" id="PS50102">
    <property type="entry name" value="RRM"/>
    <property type="match status" value="2"/>
</dbReference>
<dbReference type="CDD" id="cd12330">
    <property type="entry name" value="RRM2_Hrp1p"/>
    <property type="match status" value="1"/>
</dbReference>
<dbReference type="CDD" id="cd12325">
    <property type="entry name" value="RRM1_hnRNPA_hnRNPD_like"/>
    <property type="match status" value="1"/>
</dbReference>
<comment type="caution">
    <text evidence="5">The sequence shown here is derived from an EMBL/GenBank/DDBJ whole genome shotgun (WGS) entry which is preliminary data.</text>
</comment>
<dbReference type="FunFam" id="3.30.70.330:FF:000025">
    <property type="entry name" value="RNA-binding protein Musashi homolog 2 isoform X1"/>
    <property type="match status" value="1"/>
</dbReference>
<feature type="domain" description="RRM" evidence="4">
    <location>
        <begin position="8"/>
        <end position="90"/>
    </location>
</feature>
<evidence type="ECO:0000256" key="1">
    <source>
        <dbReference type="ARBA" id="ARBA00022737"/>
    </source>
</evidence>
<dbReference type="InterPro" id="IPR012677">
    <property type="entry name" value="Nucleotide-bd_a/b_plait_sf"/>
</dbReference>
<dbReference type="OrthoDB" id="312488at2759"/>
<gene>
    <name evidence="5" type="ORF">SteCoe_8313</name>
</gene>
<protein>
    <recommendedName>
        <fullName evidence="4">RRM domain-containing protein</fullName>
    </recommendedName>
</protein>
<dbReference type="PANTHER" id="PTHR48032:SF6">
    <property type="entry name" value="RNA-BINDING (RRM_RBD_RNP MOTIFS) FAMILY PROTEIN"/>
    <property type="match status" value="1"/>
</dbReference>
<dbReference type="GO" id="GO:0006417">
    <property type="term" value="P:regulation of translation"/>
    <property type="evidence" value="ECO:0007669"/>
    <property type="project" value="TreeGrafter"/>
</dbReference>
<dbReference type="PANTHER" id="PTHR48032">
    <property type="entry name" value="RNA-BINDING PROTEIN MUSASHI HOMOLOG RBP6"/>
    <property type="match status" value="1"/>
</dbReference>
<sequence length="238" mass="27081">MEDSVASRKIFIGGLSPQTTKESLRNYFSAFGEVQDCILMADRATGRSRCFGFITMKDPSEIEKVLSQDHNLDGRKIDCKQAVPREAATNPPVLSQDLFKTKKMFVGGLPQDVTEEAFKGFFEQFGEVEDSVVMLDRETGRPRGFGFVTFKSEDSADKVLENHSKNYINGKWVECKKATPKQNPPASHSQNAYAPAYMMYPYNTQANYPYYYDYPRFEYNPLAIFTPNEAYNDNSKNL</sequence>
<reference evidence="5 6" key="1">
    <citation type="submission" date="2016-11" db="EMBL/GenBank/DDBJ databases">
        <title>The macronuclear genome of Stentor coeruleus: a giant cell with tiny introns.</title>
        <authorList>
            <person name="Slabodnick M."/>
            <person name="Ruby J.G."/>
            <person name="Reiff S.B."/>
            <person name="Swart E.C."/>
            <person name="Gosai S."/>
            <person name="Prabakaran S."/>
            <person name="Witkowska E."/>
            <person name="Larue G.E."/>
            <person name="Fisher S."/>
            <person name="Freeman R.M."/>
            <person name="Gunawardena J."/>
            <person name="Chu W."/>
            <person name="Stover N.A."/>
            <person name="Gregory B.D."/>
            <person name="Nowacki M."/>
            <person name="Derisi J."/>
            <person name="Roy S.W."/>
            <person name="Marshall W.F."/>
            <person name="Sood P."/>
        </authorList>
    </citation>
    <scope>NUCLEOTIDE SEQUENCE [LARGE SCALE GENOMIC DNA]</scope>
    <source>
        <strain evidence="5">WM001</strain>
    </source>
</reference>
<evidence type="ECO:0000313" key="5">
    <source>
        <dbReference type="EMBL" id="OMJ89514.1"/>
    </source>
</evidence>
<proteinExistence type="predicted"/>
<dbReference type="InterPro" id="IPR000504">
    <property type="entry name" value="RRM_dom"/>
</dbReference>
<keyword evidence="1" id="KW-0677">Repeat</keyword>
<name>A0A1R2CKG5_9CILI</name>
<evidence type="ECO:0000256" key="3">
    <source>
        <dbReference type="PROSITE-ProRule" id="PRU00176"/>
    </source>
</evidence>
<keyword evidence="6" id="KW-1185">Reference proteome</keyword>